<dbReference type="EMBL" id="CP006842">
    <property type="protein sequence ID" value="AHW65558.1"/>
    <property type="molecule type" value="Genomic_DNA"/>
</dbReference>
<reference evidence="1 2" key="1">
    <citation type="journal article" date="2015" name="Int. J. Syst. Evol. Microbiol.">
        <title>Revisiting Corynebacterium glyciniphilum (ex Kubota et al., 1972) sp. nov., nom. rev., isolated from putrefied banana.</title>
        <authorList>
            <person name="Al-Dilaimi A."/>
            <person name="Bednarz H."/>
            <person name="Lomker A."/>
            <person name="Niehaus K."/>
            <person name="Kalinowski J."/>
            <person name="Ruckert C."/>
        </authorList>
    </citation>
    <scope>NUCLEOTIDE SEQUENCE [LARGE SCALE GENOMIC DNA]</scope>
    <source>
        <strain evidence="1">AJ 3170</strain>
    </source>
</reference>
<sequence length="44" mass="4569">METTHDVPPVPGNVPTLNVTVDSCDDFAAAAYFMAVYLAEGAPA</sequence>
<proteinExistence type="predicted"/>
<gene>
    <name evidence="1" type="ORF">CGLY_15610</name>
</gene>
<accession>X5DQR4</accession>
<dbReference type="HOGENOM" id="CLU_3215020_0_0_11"/>
<dbReference type="AlphaFoldDB" id="X5DQR4"/>
<name>X5DQR4_9CORY</name>
<keyword evidence="2" id="KW-1185">Reference proteome</keyword>
<protein>
    <submittedName>
        <fullName evidence="1">Uncharacterized protein</fullName>
    </submittedName>
</protein>
<evidence type="ECO:0000313" key="2">
    <source>
        <dbReference type="Proteomes" id="UP000023703"/>
    </source>
</evidence>
<organism evidence="1 2">
    <name type="scientific">Corynebacterium glyciniphilum AJ 3170</name>
    <dbReference type="NCBI Taxonomy" id="1404245"/>
    <lineage>
        <taxon>Bacteria</taxon>
        <taxon>Bacillati</taxon>
        <taxon>Actinomycetota</taxon>
        <taxon>Actinomycetes</taxon>
        <taxon>Mycobacteriales</taxon>
        <taxon>Corynebacteriaceae</taxon>
        <taxon>Corynebacterium</taxon>
    </lineage>
</organism>
<evidence type="ECO:0000313" key="1">
    <source>
        <dbReference type="EMBL" id="AHW65558.1"/>
    </source>
</evidence>
<dbReference type="KEGG" id="cgy:CGLY_15610"/>
<dbReference type="RefSeq" id="WP_265101954.1">
    <property type="nucleotide sequence ID" value="NZ_CP006842.1"/>
</dbReference>
<dbReference type="Proteomes" id="UP000023703">
    <property type="component" value="Chromosome"/>
</dbReference>